<keyword evidence="1" id="KW-0732">Signal</keyword>
<evidence type="ECO:0000313" key="3">
    <source>
        <dbReference type="EMBL" id="MBB6669716.1"/>
    </source>
</evidence>
<proteinExistence type="predicted"/>
<reference evidence="3 4" key="1">
    <citation type="submission" date="2020-08" db="EMBL/GenBank/DDBJ databases">
        <title>Cohnella phylogeny.</title>
        <authorList>
            <person name="Dunlap C."/>
        </authorList>
    </citation>
    <scope>NUCLEOTIDE SEQUENCE [LARGE SCALE GENOMIC DNA]</scope>
    <source>
        <strain evidence="3 4">DSM 28246</strain>
    </source>
</reference>
<sequence>MLRTTFAKLLAVGLVALALSACGSKNDNAAQPEDTAAASQEIVIRASNWQFDQTEYKIPKDTPVRIKLENEAGAHGVQIEGAGVKLSNGKKSKVVTLAAGTYDIKCYIVCGDGHLKMKAKLVVS</sequence>
<dbReference type="InterPro" id="IPR028096">
    <property type="entry name" value="EfeO_Cupredoxin"/>
</dbReference>
<evidence type="ECO:0000259" key="2">
    <source>
        <dbReference type="Pfam" id="PF13473"/>
    </source>
</evidence>
<dbReference type="Gene3D" id="2.60.40.420">
    <property type="entry name" value="Cupredoxins - blue copper proteins"/>
    <property type="match status" value="1"/>
</dbReference>
<organism evidence="3 4">
    <name type="scientific">Cohnella nanjingensis</name>
    <dbReference type="NCBI Taxonomy" id="1387779"/>
    <lineage>
        <taxon>Bacteria</taxon>
        <taxon>Bacillati</taxon>
        <taxon>Bacillota</taxon>
        <taxon>Bacilli</taxon>
        <taxon>Bacillales</taxon>
        <taxon>Paenibacillaceae</taxon>
        <taxon>Cohnella</taxon>
    </lineage>
</organism>
<accession>A0A7X0VDH7</accession>
<protein>
    <submittedName>
        <fullName evidence="3">Cupredoxin domain-containing protein</fullName>
    </submittedName>
</protein>
<keyword evidence="4" id="KW-1185">Reference proteome</keyword>
<comment type="caution">
    <text evidence="3">The sequence shown here is derived from an EMBL/GenBank/DDBJ whole genome shotgun (WGS) entry which is preliminary data.</text>
</comment>
<dbReference type="Proteomes" id="UP000547209">
    <property type="component" value="Unassembled WGS sequence"/>
</dbReference>
<feature type="domain" description="EfeO-type cupredoxin-like" evidence="2">
    <location>
        <begin position="21"/>
        <end position="123"/>
    </location>
</feature>
<dbReference type="EMBL" id="JACJVP010000004">
    <property type="protein sequence ID" value="MBB6669716.1"/>
    <property type="molecule type" value="Genomic_DNA"/>
</dbReference>
<evidence type="ECO:0000256" key="1">
    <source>
        <dbReference type="SAM" id="SignalP"/>
    </source>
</evidence>
<feature type="signal peptide" evidence="1">
    <location>
        <begin position="1"/>
        <end position="29"/>
    </location>
</feature>
<dbReference type="RefSeq" id="WP_185141159.1">
    <property type="nucleotide sequence ID" value="NZ_JACJVP010000004.1"/>
</dbReference>
<evidence type="ECO:0000313" key="4">
    <source>
        <dbReference type="Proteomes" id="UP000547209"/>
    </source>
</evidence>
<dbReference type="Pfam" id="PF13473">
    <property type="entry name" value="Cupredoxin_1"/>
    <property type="match status" value="1"/>
</dbReference>
<gene>
    <name evidence="3" type="ORF">H7C19_03340</name>
</gene>
<dbReference type="InterPro" id="IPR008972">
    <property type="entry name" value="Cupredoxin"/>
</dbReference>
<dbReference type="SUPFAM" id="SSF49503">
    <property type="entry name" value="Cupredoxins"/>
    <property type="match status" value="1"/>
</dbReference>
<dbReference type="PROSITE" id="PS51257">
    <property type="entry name" value="PROKAR_LIPOPROTEIN"/>
    <property type="match status" value="1"/>
</dbReference>
<feature type="chain" id="PRO_5031316788" evidence="1">
    <location>
        <begin position="30"/>
        <end position="124"/>
    </location>
</feature>
<dbReference type="AlphaFoldDB" id="A0A7X0VDH7"/>
<name>A0A7X0VDH7_9BACL</name>